<comment type="caution">
    <text evidence="1">The sequence shown here is derived from an EMBL/GenBank/DDBJ whole genome shotgun (WGS) entry which is preliminary data.</text>
</comment>
<protein>
    <submittedName>
        <fullName evidence="1">Uncharacterized protein</fullName>
    </submittedName>
</protein>
<dbReference type="RefSeq" id="WP_004347305.1">
    <property type="nucleotide sequence ID" value="NZ_CBCPIC010000016.1"/>
</dbReference>
<proteinExistence type="predicted"/>
<evidence type="ECO:0000313" key="2">
    <source>
        <dbReference type="Proteomes" id="UP000217465"/>
    </source>
</evidence>
<name>A0A2I8AI42_9STRE</name>
<dbReference type="Proteomes" id="UP000217465">
    <property type="component" value="Unassembled WGS sequence"/>
</dbReference>
<gene>
    <name evidence="1" type="ORF">A9Y57_00560</name>
</gene>
<sequence length="51" mass="6043">MERLYLKLDMTILMETGLKLTRDVVFLGFIYIIYILFKEGLKSQDNSDQII</sequence>
<evidence type="ECO:0000313" key="1">
    <source>
        <dbReference type="EMBL" id="PCH13160.1"/>
    </source>
</evidence>
<dbReference type="AlphaFoldDB" id="A0A2I8AI42"/>
<accession>A0A2I8AI42</accession>
<dbReference type="EMBL" id="NSGR01000005">
    <property type="protein sequence ID" value="PCH13160.1"/>
    <property type="molecule type" value="Genomic_DNA"/>
</dbReference>
<reference evidence="1 2" key="1">
    <citation type="submission" date="2016-06" db="EMBL/GenBank/DDBJ databases">
        <authorList>
            <person name="Haines A.N."/>
            <person name="Council K.R."/>
        </authorList>
    </citation>
    <scope>NUCLEOTIDE SEQUENCE [LARGE SCALE GENOMIC DNA]</scope>
    <source>
        <strain evidence="1 2">SP158-29</strain>
    </source>
</reference>
<organism evidence="1 2">
    <name type="scientific">Streptococcus parauberis</name>
    <dbReference type="NCBI Taxonomy" id="1348"/>
    <lineage>
        <taxon>Bacteria</taxon>
        <taxon>Bacillati</taxon>
        <taxon>Bacillota</taxon>
        <taxon>Bacilli</taxon>
        <taxon>Lactobacillales</taxon>
        <taxon>Streptococcaceae</taxon>
        <taxon>Streptococcus</taxon>
    </lineage>
</organism>